<reference evidence="5 6" key="1">
    <citation type="submission" date="2018-04" db="EMBL/GenBank/DDBJ databases">
        <title>Sphingobacterium cortibacter sp. nov.</title>
        <authorList>
            <person name="Li Y."/>
        </authorList>
    </citation>
    <scope>NUCLEOTIDE SEQUENCE [LARGE SCALE GENOMIC DNA]</scope>
    <source>
        <strain evidence="5 6">2c-3</strain>
    </source>
</reference>
<evidence type="ECO:0008006" key="7">
    <source>
        <dbReference type="Google" id="ProtNLM"/>
    </source>
</evidence>
<dbReference type="InterPro" id="IPR000792">
    <property type="entry name" value="Tscrpt_reg_LuxR_C"/>
</dbReference>
<sequence>MNTLFADSQGVVRFGSIHLVKSIKPEIRIFEASNHHQTCTILRNENIDVLILNTDMCGDHSISAIAKFRSIRPEIRILLFSHYTERAFAARLLDAGADAFINACSKLDHMKEVLVKFFAESKSSPPALESSRPLASYPDHASGQWLFEKFSERERTVLTFLRNGLPLIEIARLLSIKPSTVSTYKNRIYTKLGVVNQRELTDLMSMAS</sequence>
<dbReference type="PANTHER" id="PTHR45566">
    <property type="entry name" value="HTH-TYPE TRANSCRIPTIONAL REGULATOR YHJB-RELATED"/>
    <property type="match status" value="1"/>
</dbReference>
<accession>A0A2T8HEV2</accession>
<dbReference type="PROSITE" id="PS50043">
    <property type="entry name" value="HTH_LUXR_2"/>
    <property type="match status" value="1"/>
</dbReference>
<dbReference type="GO" id="GO:0000160">
    <property type="term" value="P:phosphorelay signal transduction system"/>
    <property type="evidence" value="ECO:0007669"/>
    <property type="project" value="InterPro"/>
</dbReference>
<dbReference type="PRINTS" id="PR00038">
    <property type="entry name" value="HTHLUXR"/>
</dbReference>
<keyword evidence="6" id="KW-1185">Reference proteome</keyword>
<dbReference type="InterPro" id="IPR036388">
    <property type="entry name" value="WH-like_DNA-bd_sf"/>
</dbReference>
<dbReference type="Gene3D" id="1.10.10.10">
    <property type="entry name" value="Winged helix-like DNA-binding domain superfamily/Winged helix DNA-binding domain"/>
    <property type="match status" value="1"/>
</dbReference>
<dbReference type="InterPro" id="IPR001789">
    <property type="entry name" value="Sig_transdc_resp-reg_receiver"/>
</dbReference>
<dbReference type="SUPFAM" id="SSF52172">
    <property type="entry name" value="CheY-like"/>
    <property type="match status" value="1"/>
</dbReference>
<protein>
    <recommendedName>
        <fullName evidence="7">Response regulator transcription factor</fullName>
    </recommendedName>
</protein>
<feature type="domain" description="Response regulatory" evidence="4">
    <location>
        <begin position="2"/>
        <end position="118"/>
    </location>
</feature>
<dbReference type="AlphaFoldDB" id="A0A2T8HEV2"/>
<dbReference type="InterPro" id="IPR011006">
    <property type="entry name" value="CheY-like_superfamily"/>
</dbReference>
<dbReference type="CDD" id="cd06170">
    <property type="entry name" value="LuxR_C_like"/>
    <property type="match status" value="1"/>
</dbReference>
<dbReference type="InterPro" id="IPR016032">
    <property type="entry name" value="Sig_transdc_resp-reg_C-effctor"/>
</dbReference>
<dbReference type="GO" id="GO:0006355">
    <property type="term" value="P:regulation of DNA-templated transcription"/>
    <property type="evidence" value="ECO:0007669"/>
    <property type="project" value="InterPro"/>
</dbReference>
<dbReference type="Pfam" id="PF00072">
    <property type="entry name" value="Response_reg"/>
    <property type="match status" value="1"/>
</dbReference>
<keyword evidence="1" id="KW-0238">DNA-binding</keyword>
<dbReference type="Gene3D" id="3.40.50.2300">
    <property type="match status" value="1"/>
</dbReference>
<proteinExistence type="predicted"/>
<evidence type="ECO:0000256" key="2">
    <source>
        <dbReference type="PROSITE-ProRule" id="PRU00169"/>
    </source>
</evidence>
<dbReference type="Pfam" id="PF00196">
    <property type="entry name" value="GerE"/>
    <property type="match status" value="1"/>
</dbReference>
<evidence type="ECO:0000313" key="5">
    <source>
        <dbReference type="EMBL" id="PVH23967.1"/>
    </source>
</evidence>
<evidence type="ECO:0000259" key="4">
    <source>
        <dbReference type="PROSITE" id="PS50110"/>
    </source>
</evidence>
<dbReference type="SUPFAM" id="SSF46894">
    <property type="entry name" value="C-terminal effector domain of the bipartite response regulators"/>
    <property type="match status" value="1"/>
</dbReference>
<dbReference type="EMBL" id="QDKG01000008">
    <property type="protein sequence ID" value="PVH23967.1"/>
    <property type="molecule type" value="Genomic_DNA"/>
</dbReference>
<dbReference type="SMART" id="SM00421">
    <property type="entry name" value="HTH_LUXR"/>
    <property type="match status" value="1"/>
</dbReference>
<dbReference type="OrthoDB" id="792948at2"/>
<evidence type="ECO:0000259" key="3">
    <source>
        <dbReference type="PROSITE" id="PS50043"/>
    </source>
</evidence>
<feature type="domain" description="HTH luxR-type" evidence="3">
    <location>
        <begin position="143"/>
        <end position="208"/>
    </location>
</feature>
<dbReference type="PANTHER" id="PTHR45566:SF1">
    <property type="entry name" value="HTH-TYPE TRANSCRIPTIONAL REGULATOR YHJB-RELATED"/>
    <property type="match status" value="1"/>
</dbReference>
<dbReference type="GO" id="GO:0003677">
    <property type="term" value="F:DNA binding"/>
    <property type="evidence" value="ECO:0007669"/>
    <property type="project" value="UniProtKB-KW"/>
</dbReference>
<dbReference type="InterPro" id="IPR051015">
    <property type="entry name" value="EvgA-like"/>
</dbReference>
<comment type="caution">
    <text evidence="2">Lacks conserved residue(s) required for the propagation of feature annotation.</text>
</comment>
<name>A0A2T8HEV2_9SPHI</name>
<gene>
    <name evidence="5" type="ORF">DC487_16090</name>
</gene>
<dbReference type="PROSITE" id="PS50110">
    <property type="entry name" value="RESPONSE_REGULATORY"/>
    <property type="match status" value="1"/>
</dbReference>
<dbReference type="Proteomes" id="UP000245627">
    <property type="component" value="Unassembled WGS sequence"/>
</dbReference>
<evidence type="ECO:0000256" key="1">
    <source>
        <dbReference type="ARBA" id="ARBA00023125"/>
    </source>
</evidence>
<evidence type="ECO:0000313" key="6">
    <source>
        <dbReference type="Proteomes" id="UP000245627"/>
    </source>
</evidence>
<comment type="caution">
    <text evidence="5">The sequence shown here is derived from an EMBL/GenBank/DDBJ whole genome shotgun (WGS) entry which is preliminary data.</text>
</comment>
<organism evidence="5 6">
    <name type="scientific">Sphingobacterium corticibacter</name>
    <dbReference type="NCBI Taxonomy" id="2171749"/>
    <lineage>
        <taxon>Bacteria</taxon>
        <taxon>Pseudomonadati</taxon>
        <taxon>Bacteroidota</taxon>
        <taxon>Sphingobacteriia</taxon>
        <taxon>Sphingobacteriales</taxon>
        <taxon>Sphingobacteriaceae</taxon>
        <taxon>Sphingobacterium</taxon>
    </lineage>
</organism>
<dbReference type="RefSeq" id="WP_116777004.1">
    <property type="nucleotide sequence ID" value="NZ_QDKG01000008.1"/>
</dbReference>